<dbReference type="EMBL" id="JAECSB010000093">
    <property type="protein sequence ID" value="MBH5146655.1"/>
    <property type="molecule type" value="Genomic_DNA"/>
</dbReference>
<dbReference type="InterPro" id="IPR024516">
    <property type="entry name" value="Mce_C"/>
</dbReference>
<dbReference type="NCBIfam" id="TIGR00996">
    <property type="entry name" value="Mtu_fam_mce"/>
    <property type="match status" value="1"/>
</dbReference>
<dbReference type="InterPro" id="IPR052336">
    <property type="entry name" value="MlaD_Phospholipid_Transporter"/>
</dbReference>
<keyword evidence="4" id="KW-1185">Reference proteome</keyword>
<dbReference type="Proteomes" id="UP000627573">
    <property type="component" value="Unassembled WGS sequence"/>
</dbReference>
<comment type="caution">
    <text evidence="3">The sequence shown here is derived from an EMBL/GenBank/DDBJ whole genome shotgun (WGS) entry which is preliminary data.</text>
</comment>
<protein>
    <submittedName>
        <fullName evidence="3">MCE family protein</fullName>
    </submittedName>
</protein>
<dbReference type="Pfam" id="PF11887">
    <property type="entry name" value="Mce4_CUP1"/>
    <property type="match status" value="1"/>
</dbReference>
<feature type="domain" description="Mammalian cell entry C-terminal" evidence="2">
    <location>
        <begin position="120"/>
        <end position="301"/>
    </location>
</feature>
<evidence type="ECO:0000259" key="2">
    <source>
        <dbReference type="Pfam" id="PF11887"/>
    </source>
</evidence>
<organism evidence="3 4">
    <name type="scientific">Rhodococcus erythropolis</name>
    <name type="common">Arthrobacter picolinophilus</name>
    <dbReference type="NCBI Taxonomy" id="1833"/>
    <lineage>
        <taxon>Bacteria</taxon>
        <taxon>Bacillati</taxon>
        <taxon>Actinomycetota</taxon>
        <taxon>Actinomycetes</taxon>
        <taxon>Mycobacteriales</taxon>
        <taxon>Nocardiaceae</taxon>
        <taxon>Rhodococcus</taxon>
        <taxon>Rhodococcus erythropolis group</taxon>
    </lineage>
</organism>
<evidence type="ECO:0000259" key="1">
    <source>
        <dbReference type="Pfam" id="PF02470"/>
    </source>
</evidence>
<dbReference type="PROSITE" id="PS51318">
    <property type="entry name" value="TAT"/>
    <property type="match status" value="1"/>
</dbReference>
<dbReference type="InterPro" id="IPR006311">
    <property type="entry name" value="TAT_signal"/>
</dbReference>
<dbReference type="InterPro" id="IPR005693">
    <property type="entry name" value="Mce"/>
</dbReference>
<evidence type="ECO:0000313" key="3">
    <source>
        <dbReference type="EMBL" id="MBH5146655.1"/>
    </source>
</evidence>
<proteinExistence type="predicted"/>
<sequence>MKQQVLSARSRRPFLFLIAAAAAAVVVLTGATAVERMGTNHISAYFHNTAGLYEGDRVMILGVEVGSIDRIAPEGDRVRVEMSYDNGHPIPADAGAVIVAPTLVTGRYIQLAPVYSGGPTLSDGAIIGLERTASPVEFDEVKKQVVTLARDVGTTPENPEGSLAEFVSTTAGALDGNGVTLNRSLARLSEAVHTLDEGSPDLFATVENLQRVTSALAANDRQIVGFTGQLDELSGFLNDNRTELDAALSSMSTTFDEVTSFIADNRELLKTDVDKLNTITGLLVDREDALASILHNGPTALSNFYNIYDADAKSLTGALAIPDVPDPRSLICALLTTANAPADECARASAAFGNNVVDGIAEDGTR</sequence>
<gene>
    <name evidence="3" type="ORF">I3517_29025</name>
</gene>
<dbReference type="InterPro" id="IPR003399">
    <property type="entry name" value="Mce/MlaD"/>
</dbReference>
<dbReference type="RefSeq" id="WP_019749661.1">
    <property type="nucleotide sequence ID" value="NZ_CP176579.1"/>
</dbReference>
<dbReference type="PANTHER" id="PTHR33371">
    <property type="entry name" value="INTERMEMBRANE PHOSPHOLIPID TRANSPORT SYSTEM BINDING PROTEIN MLAD-RELATED"/>
    <property type="match status" value="1"/>
</dbReference>
<dbReference type="PANTHER" id="PTHR33371:SF4">
    <property type="entry name" value="INTERMEMBRANE PHOSPHOLIPID TRANSPORT SYSTEM BINDING PROTEIN MLAD"/>
    <property type="match status" value="1"/>
</dbReference>
<dbReference type="AlphaFoldDB" id="A0A8I1D7R2"/>
<dbReference type="Pfam" id="PF02470">
    <property type="entry name" value="MlaD"/>
    <property type="match status" value="1"/>
</dbReference>
<reference evidence="3 4" key="1">
    <citation type="submission" date="2020-12" db="EMBL/GenBank/DDBJ databases">
        <title>Draft genome sequence of furan degrading bacterial strain FUR100.</title>
        <authorList>
            <person name="Woiski C."/>
        </authorList>
    </citation>
    <scope>NUCLEOTIDE SEQUENCE [LARGE SCALE GENOMIC DNA]</scope>
    <source>
        <strain evidence="3 4">FUR100</strain>
    </source>
</reference>
<name>A0A8I1D7R2_RHOER</name>
<dbReference type="GO" id="GO:0005576">
    <property type="term" value="C:extracellular region"/>
    <property type="evidence" value="ECO:0007669"/>
    <property type="project" value="TreeGrafter"/>
</dbReference>
<evidence type="ECO:0000313" key="4">
    <source>
        <dbReference type="Proteomes" id="UP000627573"/>
    </source>
</evidence>
<accession>A0A8I1D7R2</accession>
<feature type="domain" description="Mce/MlaD" evidence="1">
    <location>
        <begin position="39"/>
        <end position="113"/>
    </location>
</feature>